<dbReference type="AlphaFoldDB" id="A0AAN7WQP6"/>
<comment type="caution">
    <text evidence="3">The sequence shown here is derived from an EMBL/GenBank/DDBJ whole genome shotgun (WGS) entry which is preliminary data.</text>
</comment>
<name>A0AAN7WQP6_9PEZI</name>
<evidence type="ECO:0000259" key="2">
    <source>
        <dbReference type="Pfam" id="PF22980"/>
    </source>
</evidence>
<evidence type="ECO:0000313" key="4">
    <source>
        <dbReference type="Proteomes" id="UP001310594"/>
    </source>
</evidence>
<dbReference type="Proteomes" id="UP001310594">
    <property type="component" value="Unassembled WGS sequence"/>
</dbReference>
<dbReference type="EMBL" id="JAVRQU010000002">
    <property type="protein sequence ID" value="KAK5706702.1"/>
    <property type="molecule type" value="Genomic_DNA"/>
</dbReference>
<proteinExistence type="predicted"/>
<evidence type="ECO:0000313" key="3">
    <source>
        <dbReference type="EMBL" id="KAK5706702.1"/>
    </source>
</evidence>
<reference evidence="3" key="1">
    <citation type="submission" date="2023-08" db="EMBL/GenBank/DDBJ databases">
        <title>Black Yeasts Isolated from many extreme environments.</title>
        <authorList>
            <person name="Coleine C."/>
            <person name="Stajich J.E."/>
            <person name="Selbmann L."/>
        </authorList>
    </citation>
    <scope>NUCLEOTIDE SEQUENCE</scope>
    <source>
        <strain evidence="3">CCFEE 5810</strain>
    </source>
</reference>
<gene>
    <name evidence="3" type="ORF">LTR97_001692</name>
</gene>
<dbReference type="Pfam" id="PF22980">
    <property type="entry name" value="Myb_DNA-bind_8"/>
    <property type="match status" value="1"/>
</dbReference>
<dbReference type="InterPro" id="IPR054505">
    <property type="entry name" value="Myb_DNA-bind_8"/>
</dbReference>
<feature type="domain" description="Myb-like DNA-binding" evidence="2">
    <location>
        <begin position="4"/>
        <end position="43"/>
    </location>
</feature>
<sequence>MSTTNEAFLFRVIEHSNNGSVDWQKVGDIFGIKKNAAYMRFDRDAAGTSSAGDKSADGDDQPETPKKATKKTPKKTPAKKGTPNKKRKIDDEGSGDGAEEQSPVKGEPEDEDFQ</sequence>
<evidence type="ECO:0000256" key="1">
    <source>
        <dbReference type="SAM" id="MobiDB-lite"/>
    </source>
</evidence>
<protein>
    <recommendedName>
        <fullName evidence="2">Myb-like DNA-binding domain-containing protein</fullName>
    </recommendedName>
</protein>
<organism evidence="3 4">
    <name type="scientific">Elasticomyces elasticus</name>
    <dbReference type="NCBI Taxonomy" id="574655"/>
    <lineage>
        <taxon>Eukaryota</taxon>
        <taxon>Fungi</taxon>
        <taxon>Dikarya</taxon>
        <taxon>Ascomycota</taxon>
        <taxon>Pezizomycotina</taxon>
        <taxon>Dothideomycetes</taxon>
        <taxon>Dothideomycetidae</taxon>
        <taxon>Mycosphaerellales</taxon>
        <taxon>Teratosphaeriaceae</taxon>
        <taxon>Elasticomyces</taxon>
    </lineage>
</organism>
<feature type="compositionally biased region" description="Basic residues" evidence="1">
    <location>
        <begin position="67"/>
        <end position="87"/>
    </location>
</feature>
<feature type="region of interest" description="Disordered" evidence="1">
    <location>
        <begin position="45"/>
        <end position="114"/>
    </location>
</feature>
<accession>A0AAN7WQP6</accession>